<dbReference type="PANTHER" id="PTHR44520:SF1">
    <property type="entry name" value="TWO-COMPONENT SYSTEM REGULATORY PROTEIN"/>
    <property type="match status" value="1"/>
</dbReference>
<keyword evidence="1" id="KW-0597">Phosphoprotein</keyword>
<dbReference type="Proteomes" id="UP000659388">
    <property type="component" value="Unassembled WGS sequence"/>
</dbReference>
<comment type="caution">
    <text evidence="3">The sequence shown here is derived from an EMBL/GenBank/DDBJ whole genome shotgun (WGS) entry which is preliminary data.</text>
</comment>
<sequence length="153" mass="17519">MDTELVELLLIEDNHHEAELTMRNLKKSKLANNMLHIDDGKEALDFMFNEGQYSYNKGKVFNPKLILLDLKLPKMSGIDILRKIKKDPRTQNIPVVILTSSNEVPDIDACYNEGANSYIVKPVNFSDFSKIIGDLGMYWILTNKHPNQPNVQM</sequence>
<dbReference type="Gene3D" id="3.40.50.2300">
    <property type="match status" value="1"/>
</dbReference>
<dbReference type="InterPro" id="IPR052893">
    <property type="entry name" value="TCS_response_regulator"/>
</dbReference>
<feature type="domain" description="Response regulatory" evidence="2">
    <location>
        <begin position="7"/>
        <end position="136"/>
    </location>
</feature>
<dbReference type="GO" id="GO:0000160">
    <property type="term" value="P:phosphorelay signal transduction system"/>
    <property type="evidence" value="ECO:0007669"/>
    <property type="project" value="InterPro"/>
</dbReference>
<protein>
    <submittedName>
        <fullName evidence="3">Response regulator</fullName>
    </submittedName>
</protein>
<dbReference type="InterPro" id="IPR011006">
    <property type="entry name" value="CheY-like_superfamily"/>
</dbReference>
<accession>A0A937FBJ7</accession>
<organism evidence="3 4">
    <name type="scientific">Fulvivirga sediminis</name>
    <dbReference type="NCBI Taxonomy" id="2803949"/>
    <lineage>
        <taxon>Bacteria</taxon>
        <taxon>Pseudomonadati</taxon>
        <taxon>Bacteroidota</taxon>
        <taxon>Cytophagia</taxon>
        <taxon>Cytophagales</taxon>
        <taxon>Fulvivirgaceae</taxon>
        <taxon>Fulvivirga</taxon>
    </lineage>
</organism>
<evidence type="ECO:0000313" key="4">
    <source>
        <dbReference type="Proteomes" id="UP000659388"/>
    </source>
</evidence>
<dbReference type="RefSeq" id="WP_202245245.1">
    <property type="nucleotide sequence ID" value="NZ_JAESIY010000008.1"/>
</dbReference>
<evidence type="ECO:0000313" key="3">
    <source>
        <dbReference type="EMBL" id="MBL3657453.1"/>
    </source>
</evidence>
<dbReference type="SUPFAM" id="SSF52172">
    <property type="entry name" value="CheY-like"/>
    <property type="match status" value="1"/>
</dbReference>
<evidence type="ECO:0000259" key="2">
    <source>
        <dbReference type="PROSITE" id="PS50110"/>
    </source>
</evidence>
<dbReference type="PANTHER" id="PTHR44520">
    <property type="entry name" value="RESPONSE REGULATOR RCP1-RELATED"/>
    <property type="match status" value="1"/>
</dbReference>
<dbReference type="CDD" id="cd17557">
    <property type="entry name" value="REC_Rcp-like"/>
    <property type="match status" value="1"/>
</dbReference>
<reference evidence="3" key="1">
    <citation type="submission" date="2021-01" db="EMBL/GenBank/DDBJ databases">
        <title>Fulvivirga kasyanovii gen. nov., sp nov., a novel member of the phylum Bacteroidetes isolated from seawater in a mussel farm.</title>
        <authorList>
            <person name="Zhao L.-H."/>
            <person name="Wang Z.-J."/>
        </authorList>
    </citation>
    <scope>NUCLEOTIDE SEQUENCE</scope>
    <source>
        <strain evidence="3">2943</strain>
    </source>
</reference>
<dbReference type="EMBL" id="JAESIY010000008">
    <property type="protein sequence ID" value="MBL3657453.1"/>
    <property type="molecule type" value="Genomic_DNA"/>
</dbReference>
<dbReference type="InterPro" id="IPR001789">
    <property type="entry name" value="Sig_transdc_resp-reg_receiver"/>
</dbReference>
<gene>
    <name evidence="3" type="ORF">JL102_15000</name>
</gene>
<dbReference type="PROSITE" id="PS50110">
    <property type="entry name" value="RESPONSE_REGULATORY"/>
    <property type="match status" value="1"/>
</dbReference>
<keyword evidence="4" id="KW-1185">Reference proteome</keyword>
<feature type="modified residue" description="4-aspartylphosphate" evidence="1">
    <location>
        <position position="69"/>
    </location>
</feature>
<name>A0A937FBJ7_9BACT</name>
<dbReference type="SMART" id="SM00448">
    <property type="entry name" value="REC"/>
    <property type="match status" value="1"/>
</dbReference>
<proteinExistence type="predicted"/>
<dbReference type="Pfam" id="PF00072">
    <property type="entry name" value="Response_reg"/>
    <property type="match status" value="1"/>
</dbReference>
<evidence type="ECO:0000256" key="1">
    <source>
        <dbReference type="PROSITE-ProRule" id="PRU00169"/>
    </source>
</evidence>
<dbReference type="AlphaFoldDB" id="A0A937FBJ7"/>